<protein>
    <submittedName>
        <fullName evidence="1">Uncharacterized protein</fullName>
    </submittedName>
</protein>
<dbReference type="EMBL" id="RKQG01000001">
    <property type="protein sequence ID" value="RPE37159.1"/>
    <property type="molecule type" value="Genomic_DNA"/>
</dbReference>
<evidence type="ECO:0000313" key="2">
    <source>
        <dbReference type="Proteomes" id="UP000266906"/>
    </source>
</evidence>
<dbReference type="AlphaFoldDB" id="A0A3N4S1R8"/>
<accession>A0A3N4S1R8</accession>
<proteinExistence type="predicted"/>
<evidence type="ECO:0000313" key="1">
    <source>
        <dbReference type="EMBL" id="RPE37159.1"/>
    </source>
</evidence>
<comment type="caution">
    <text evidence="1">The sequence shown here is derived from an EMBL/GenBank/DDBJ whole genome shotgun (WGS) entry which is preliminary data.</text>
</comment>
<keyword evidence="2" id="KW-1185">Reference proteome</keyword>
<dbReference type="Proteomes" id="UP000266906">
    <property type="component" value="Unassembled WGS sequence"/>
</dbReference>
<organism evidence="1 2">
    <name type="scientific">Kitasatospora cineracea</name>
    <dbReference type="NCBI Taxonomy" id="88074"/>
    <lineage>
        <taxon>Bacteria</taxon>
        <taxon>Bacillati</taxon>
        <taxon>Actinomycetota</taxon>
        <taxon>Actinomycetes</taxon>
        <taxon>Kitasatosporales</taxon>
        <taxon>Streptomycetaceae</taxon>
        <taxon>Kitasatospora</taxon>
    </lineage>
</organism>
<gene>
    <name evidence="1" type="ORF">EDD38_5558</name>
</gene>
<sequence>MAAPLSAVLNDTDAATRAAAQDVRARLPAAVETSAPAQ</sequence>
<reference evidence="1 2" key="1">
    <citation type="submission" date="2018-11" db="EMBL/GenBank/DDBJ databases">
        <title>Sequencing the genomes of 1000 actinobacteria strains.</title>
        <authorList>
            <person name="Klenk H.-P."/>
        </authorList>
    </citation>
    <scope>NUCLEOTIDE SEQUENCE [LARGE SCALE GENOMIC DNA]</scope>
    <source>
        <strain evidence="1 2">DSM 44781</strain>
    </source>
</reference>
<name>A0A3N4S1R8_9ACTN</name>